<name>A0A7L7L8S7_9BACT</name>
<feature type="domain" description="Cupin type-2" evidence="1">
    <location>
        <begin position="143"/>
        <end position="198"/>
    </location>
</feature>
<dbReference type="Gene3D" id="2.60.120.10">
    <property type="entry name" value="Jelly Rolls"/>
    <property type="match status" value="1"/>
</dbReference>
<dbReference type="EMBL" id="CP055153">
    <property type="protein sequence ID" value="QMU29143.1"/>
    <property type="molecule type" value="Genomic_DNA"/>
</dbReference>
<dbReference type="InterPro" id="IPR011051">
    <property type="entry name" value="RmlC_Cupin_sf"/>
</dbReference>
<evidence type="ECO:0000313" key="2">
    <source>
        <dbReference type="EMBL" id="QMU29143.1"/>
    </source>
</evidence>
<dbReference type="Proteomes" id="UP000514509">
    <property type="component" value="Chromosome"/>
</dbReference>
<evidence type="ECO:0000259" key="1">
    <source>
        <dbReference type="Pfam" id="PF07883"/>
    </source>
</evidence>
<dbReference type="SUPFAM" id="SSF51182">
    <property type="entry name" value="RmlC-like cupins"/>
    <property type="match status" value="1"/>
</dbReference>
<protein>
    <submittedName>
        <fullName evidence="2">Cupin domain-containing protein</fullName>
    </submittedName>
</protein>
<proteinExistence type="predicted"/>
<reference evidence="2 3" key="1">
    <citation type="submission" date="2020-08" db="EMBL/GenBank/DDBJ databases">
        <title>Adhaeribacter dokdonensis sp. nov., isolated from the rhizosphere of Elymus tsukushiensis, a plant native to the Dokdo Islands, Republic of Korea.</title>
        <authorList>
            <person name="Ghim S.Y."/>
        </authorList>
    </citation>
    <scope>NUCLEOTIDE SEQUENCE [LARGE SCALE GENOMIC DNA]</scope>
    <source>
        <strain evidence="2 3">KUDC8001</strain>
    </source>
</reference>
<dbReference type="InterPro" id="IPR014710">
    <property type="entry name" value="RmlC-like_jellyroll"/>
</dbReference>
<accession>A0A7L7L8S7</accession>
<keyword evidence="3" id="KW-1185">Reference proteome</keyword>
<gene>
    <name evidence="2" type="ORF">HUW48_14320</name>
</gene>
<sequence length="205" mass="23144">MKDHITEYIESGILELYLMGLTSEAENEEVEQLAASHLAIRQELDSIQNTMEQYATAHAVTPRPLMKSLFVATVDYMQRLEKGETVTHPPLLNNNSHVQDYAAWLNREDMVLPANSDSVYIKLIGYTPAITTAIVWLQDNTDNEVHDKEYERFLIVEGTCTITAGEDSYTFGPGDYYEVPLYTSHVIQVTSAQPCKVVLQRVAVE</sequence>
<evidence type="ECO:0000313" key="3">
    <source>
        <dbReference type="Proteomes" id="UP000514509"/>
    </source>
</evidence>
<dbReference type="AlphaFoldDB" id="A0A7L7L8S7"/>
<dbReference type="InterPro" id="IPR013096">
    <property type="entry name" value="Cupin_2"/>
</dbReference>
<dbReference type="Pfam" id="PF07883">
    <property type="entry name" value="Cupin_2"/>
    <property type="match status" value="1"/>
</dbReference>
<organism evidence="2 3">
    <name type="scientific">Adhaeribacter radiodurans</name>
    <dbReference type="NCBI Taxonomy" id="2745197"/>
    <lineage>
        <taxon>Bacteria</taxon>
        <taxon>Pseudomonadati</taxon>
        <taxon>Bacteroidota</taxon>
        <taxon>Cytophagia</taxon>
        <taxon>Cytophagales</taxon>
        <taxon>Hymenobacteraceae</taxon>
        <taxon>Adhaeribacter</taxon>
    </lineage>
</organism>
<dbReference type="KEGG" id="add:HUW48_14320"/>
<dbReference type="RefSeq" id="WP_182411602.1">
    <property type="nucleotide sequence ID" value="NZ_CP055153.1"/>
</dbReference>